<dbReference type="RefSeq" id="WP_002388998.1">
    <property type="nucleotide sequence ID" value="NZ_CABGHL010000010.1"/>
</dbReference>
<evidence type="ECO:0000313" key="3">
    <source>
        <dbReference type="EMBL" id="MXS52954.1"/>
    </source>
</evidence>
<feature type="region of interest" description="Disordered" evidence="1">
    <location>
        <begin position="20"/>
        <end position="57"/>
    </location>
</feature>
<gene>
    <name evidence="3" type="ORF">GTI81_09545</name>
</gene>
<evidence type="ECO:0008006" key="5">
    <source>
        <dbReference type="Google" id="ProtNLM"/>
    </source>
</evidence>
<feature type="compositionally biased region" description="Low complexity" evidence="1">
    <location>
        <begin position="41"/>
        <end position="54"/>
    </location>
</feature>
<accession>A0AAP6V8T9</accession>
<organism evidence="3 4">
    <name type="scientific">Enterococcus faecalis</name>
    <name type="common">Streptococcus faecalis</name>
    <dbReference type="NCBI Taxonomy" id="1351"/>
    <lineage>
        <taxon>Bacteria</taxon>
        <taxon>Bacillati</taxon>
        <taxon>Bacillota</taxon>
        <taxon>Bacilli</taxon>
        <taxon>Lactobacillales</taxon>
        <taxon>Enterococcaceae</taxon>
        <taxon>Enterococcus</taxon>
    </lineage>
</organism>
<evidence type="ECO:0000256" key="2">
    <source>
        <dbReference type="SAM" id="SignalP"/>
    </source>
</evidence>
<dbReference type="AlphaFoldDB" id="A0AAP6V8T9"/>
<name>A0AAP6V8T9_ENTFL</name>
<proteinExistence type="predicted"/>
<evidence type="ECO:0000256" key="1">
    <source>
        <dbReference type="SAM" id="MobiDB-lite"/>
    </source>
</evidence>
<dbReference type="Proteomes" id="UP000429730">
    <property type="component" value="Unassembled WGS sequence"/>
</dbReference>
<comment type="caution">
    <text evidence="3">The sequence shown here is derived from an EMBL/GenBank/DDBJ whole genome shotgun (WGS) entry which is preliminary data.</text>
</comment>
<evidence type="ECO:0000313" key="4">
    <source>
        <dbReference type="Proteomes" id="UP000429730"/>
    </source>
</evidence>
<dbReference type="PROSITE" id="PS51257">
    <property type="entry name" value="PROKAR_LIPOPROTEIN"/>
    <property type="match status" value="1"/>
</dbReference>
<feature type="compositionally biased region" description="Basic and acidic residues" evidence="1">
    <location>
        <begin position="27"/>
        <end position="40"/>
    </location>
</feature>
<feature type="chain" id="PRO_5042848664" description="Lipoprotein" evidence="2">
    <location>
        <begin position="19"/>
        <end position="190"/>
    </location>
</feature>
<protein>
    <recommendedName>
        <fullName evidence="5">Lipoprotein</fullName>
    </recommendedName>
</protein>
<keyword evidence="2" id="KW-0732">Signal</keyword>
<sequence>MKKITISILLLSSLTLGACDSSSTAPEKNKKETSTTKITEKTSATKTSTSTESTSDNKKTVYNLGEWWEVPNQWKLKIDSVTSTDERNPYSDKSPQQVVIISYTYENLGYEDDIQDLFIMPENVVDSAGIMGETYPVSTTGAKPTPVGATMSGAQAAYGVQNPGGNIKILFKKYDSNRTGQAATFEIPVQ</sequence>
<feature type="signal peptide" evidence="2">
    <location>
        <begin position="1"/>
        <end position="18"/>
    </location>
</feature>
<reference evidence="3 4" key="1">
    <citation type="submission" date="2019-04" db="EMBL/GenBank/DDBJ databases">
        <title>Step-wise assembly of the neonatal virome modulated by breast feeding.</title>
        <authorList>
            <person name="Liang G."/>
            <person name="Bushman F."/>
        </authorList>
    </citation>
    <scope>NUCLEOTIDE SEQUENCE [LARGE SCALE GENOMIC DNA]</scope>
    <source>
        <strain evidence="3 4">E3754</strain>
    </source>
</reference>
<dbReference type="EMBL" id="WVTJ01000016">
    <property type="protein sequence ID" value="MXS52954.1"/>
    <property type="molecule type" value="Genomic_DNA"/>
</dbReference>